<sequence length="137" mass="15111">MPLFTIETTYRLPIYRQRTYDAETLDQACDLAIADKGWDDNKSGVETSGDTYVSAAWEGRDAAYSGPRLPFPSRFGEQVQRKVGHFELLLGLLKILIHAPEDGSVDVELWRRRADAAIAKAEAILAGEDDPIEGAAS</sequence>
<name>A0A8I1Y2W3_BRAEL</name>
<dbReference type="EMBL" id="JAFICZ010000001">
    <property type="protein sequence ID" value="MBP1293464.1"/>
    <property type="molecule type" value="Genomic_DNA"/>
</dbReference>
<gene>
    <name evidence="1" type="ORF">JOH49_003217</name>
</gene>
<accession>A0A8I1Y2W3</accession>
<protein>
    <submittedName>
        <fullName evidence="1">Uncharacterized protein</fullName>
    </submittedName>
</protein>
<dbReference type="AlphaFoldDB" id="A0A8I1Y2W3"/>
<reference evidence="1" key="1">
    <citation type="submission" date="2021-02" db="EMBL/GenBank/DDBJ databases">
        <title>Genomic Encyclopedia of Type Strains, Phase IV (KMG-V): Genome sequencing to study the core and pangenomes of soil and plant-associated prokaryotes.</title>
        <authorList>
            <person name="Whitman W."/>
        </authorList>
    </citation>
    <scope>NUCLEOTIDE SEQUENCE</scope>
    <source>
        <strain evidence="1">USDA 406</strain>
    </source>
</reference>
<proteinExistence type="predicted"/>
<dbReference type="Proteomes" id="UP000673383">
    <property type="component" value="Unassembled WGS sequence"/>
</dbReference>
<dbReference type="RefSeq" id="WP_028343828.1">
    <property type="nucleotide sequence ID" value="NZ_CP126003.1"/>
</dbReference>
<evidence type="ECO:0000313" key="1">
    <source>
        <dbReference type="EMBL" id="MBP1293464.1"/>
    </source>
</evidence>
<comment type="caution">
    <text evidence="1">The sequence shown here is derived from an EMBL/GenBank/DDBJ whole genome shotgun (WGS) entry which is preliminary data.</text>
</comment>
<organism evidence="1 2">
    <name type="scientific">Bradyrhizobium elkanii</name>
    <dbReference type="NCBI Taxonomy" id="29448"/>
    <lineage>
        <taxon>Bacteria</taxon>
        <taxon>Pseudomonadati</taxon>
        <taxon>Pseudomonadota</taxon>
        <taxon>Alphaproteobacteria</taxon>
        <taxon>Hyphomicrobiales</taxon>
        <taxon>Nitrobacteraceae</taxon>
        <taxon>Bradyrhizobium</taxon>
    </lineage>
</organism>
<evidence type="ECO:0000313" key="2">
    <source>
        <dbReference type="Proteomes" id="UP000673383"/>
    </source>
</evidence>